<dbReference type="InterPro" id="IPR011123">
    <property type="entry name" value="Y_Y_Y"/>
</dbReference>
<dbReference type="InterPro" id="IPR036890">
    <property type="entry name" value="HATPase_C_sf"/>
</dbReference>
<dbReference type="FunFam" id="3.30.565.10:FF:000010">
    <property type="entry name" value="Sensor histidine kinase RcsC"/>
    <property type="match status" value="1"/>
</dbReference>
<protein>
    <recommendedName>
        <fullName evidence="3">histidine kinase</fullName>
        <ecNumber evidence="3">2.7.13.3</ecNumber>
    </recommendedName>
</protein>
<dbReference type="InterPro" id="IPR003661">
    <property type="entry name" value="HisK_dim/P_dom"/>
</dbReference>
<dbReference type="Pfam" id="PF02518">
    <property type="entry name" value="HATPase_c"/>
    <property type="match status" value="1"/>
</dbReference>
<dbReference type="Gene3D" id="1.10.287.130">
    <property type="match status" value="1"/>
</dbReference>
<dbReference type="Proteomes" id="UP000315439">
    <property type="component" value="Unassembled WGS sequence"/>
</dbReference>
<dbReference type="SUPFAM" id="SSF55874">
    <property type="entry name" value="ATPase domain of HSP90 chaperone/DNA topoisomerase II/histidine kinase"/>
    <property type="match status" value="1"/>
</dbReference>
<dbReference type="Pfam" id="PF00512">
    <property type="entry name" value="HisKA"/>
    <property type="match status" value="1"/>
</dbReference>
<dbReference type="RefSeq" id="WP_142934937.1">
    <property type="nucleotide sequence ID" value="NZ_ML660172.1"/>
</dbReference>
<name>A0A545TW66_9GAMM</name>
<dbReference type="FunFam" id="1.10.287.130:FF:000004">
    <property type="entry name" value="Ethylene receptor 1"/>
    <property type="match status" value="1"/>
</dbReference>
<dbReference type="PROSITE" id="PS50110">
    <property type="entry name" value="RESPONSE_REGULATORY"/>
    <property type="match status" value="1"/>
</dbReference>
<dbReference type="InterPro" id="IPR011006">
    <property type="entry name" value="CheY-like_superfamily"/>
</dbReference>
<dbReference type="SMART" id="SM00448">
    <property type="entry name" value="REC"/>
    <property type="match status" value="1"/>
</dbReference>
<evidence type="ECO:0000256" key="7">
    <source>
        <dbReference type="ARBA" id="ARBA00022741"/>
    </source>
</evidence>
<dbReference type="InterPro" id="IPR001789">
    <property type="entry name" value="Sig_transdc_resp-reg_receiver"/>
</dbReference>
<dbReference type="Gene3D" id="3.30.565.10">
    <property type="entry name" value="Histidine kinase-like ATPase, C-terminal domain"/>
    <property type="match status" value="1"/>
</dbReference>
<dbReference type="SMART" id="SM00387">
    <property type="entry name" value="HATPase_c"/>
    <property type="match status" value="1"/>
</dbReference>
<dbReference type="InterPro" id="IPR005467">
    <property type="entry name" value="His_kinase_dom"/>
</dbReference>
<dbReference type="Pfam" id="PF07494">
    <property type="entry name" value="Reg_prop"/>
    <property type="match status" value="3"/>
</dbReference>
<comment type="caution">
    <text evidence="16">The sequence shown here is derived from an EMBL/GenBank/DDBJ whole genome shotgun (WGS) entry which is preliminary data.</text>
</comment>
<dbReference type="CDD" id="cd00082">
    <property type="entry name" value="HisKA"/>
    <property type="match status" value="1"/>
</dbReference>
<dbReference type="CDD" id="cd17546">
    <property type="entry name" value="REC_hyHK_CKI1_RcsC-like"/>
    <property type="match status" value="1"/>
</dbReference>
<dbReference type="InterPro" id="IPR011110">
    <property type="entry name" value="Reg_prop"/>
</dbReference>
<keyword evidence="9" id="KW-0067">ATP-binding</keyword>
<dbReference type="SUPFAM" id="SSF47384">
    <property type="entry name" value="Homodimeric domain of signal transducing histidine kinase"/>
    <property type="match status" value="1"/>
</dbReference>
<reference evidence="16 17" key="1">
    <citation type="submission" date="2019-07" db="EMBL/GenBank/DDBJ databases">
        <title>Draft genome for Aliikangiella sp. M105.</title>
        <authorList>
            <person name="Wang G."/>
        </authorList>
    </citation>
    <scope>NUCLEOTIDE SEQUENCE [LARGE SCALE GENOMIC DNA]</scope>
    <source>
        <strain evidence="16 17">M105</strain>
    </source>
</reference>
<dbReference type="Pfam" id="PF00072">
    <property type="entry name" value="Response_reg"/>
    <property type="match status" value="1"/>
</dbReference>
<dbReference type="PRINTS" id="PR00344">
    <property type="entry name" value="BCTRLSENSOR"/>
</dbReference>
<keyword evidence="10" id="KW-1133">Transmembrane helix</keyword>
<evidence type="ECO:0000256" key="8">
    <source>
        <dbReference type="ARBA" id="ARBA00022777"/>
    </source>
</evidence>
<dbReference type="InterPro" id="IPR013783">
    <property type="entry name" value="Ig-like_fold"/>
</dbReference>
<keyword evidence="11" id="KW-0902">Two-component regulatory system</keyword>
<evidence type="ECO:0000256" key="12">
    <source>
        <dbReference type="ARBA" id="ARBA00023136"/>
    </source>
</evidence>
<keyword evidence="8" id="KW-0418">Kinase</keyword>
<keyword evidence="4 13" id="KW-0597">Phosphoprotein</keyword>
<dbReference type="InterPro" id="IPR015943">
    <property type="entry name" value="WD40/YVTN_repeat-like_dom_sf"/>
</dbReference>
<dbReference type="InterPro" id="IPR004358">
    <property type="entry name" value="Sig_transdc_His_kin-like_C"/>
</dbReference>
<dbReference type="SMART" id="SM00388">
    <property type="entry name" value="HisKA"/>
    <property type="match status" value="1"/>
</dbReference>
<dbReference type="PANTHER" id="PTHR43547:SF2">
    <property type="entry name" value="HYBRID SIGNAL TRANSDUCTION HISTIDINE KINASE C"/>
    <property type="match status" value="1"/>
</dbReference>
<dbReference type="CDD" id="cd16922">
    <property type="entry name" value="HATPase_EvgS-ArcB-TorS-like"/>
    <property type="match status" value="1"/>
</dbReference>
<keyword evidence="12" id="KW-0472">Membrane</keyword>
<evidence type="ECO:0000313" key="17">
    <source>
        <dbReference type="Proteomes" id="UP000315439"/>
    </source>
</evidence>
<evidence type="ECO:0000256" key="5">
    <source>
        <dbReference type="ARBA" id="ARBA00022679"/>
    </source>
</evidence>
<proteinExistence type="predicted"/>
<dbReference type="InterPro" id="IPR003594">
    <property type="entry name" value="HATPase_dom"/>
</dbReference>
<evidence type="ECO:0000256" key="2">
    <source>
        <dbReference type="ARBA" id="ARBA00004370"/>
    </source>
</evidence>
<dbReference type="OrthoDB" id="176203at2"/>
<keyword evidence="6" id="KW-0812">Transmembrane</keyword>
<keyword evidence="5" id="KW-0808">Transferase</keyword>
<evidence type="ECO:0000256" key="3">
    <source>
        <dbReference type="ARBA" id="ARBA00012438"/>
    </source>
</evidence>
<dbReference type="EMBL" id="VIKS01000016">
    <property type="protein sequence ID" value="TQV81442.1"/>
    <property type="molecule type" value="Genomic_DNA"/>
</dbReference>
<dbReference type="PROSITE" id="PS50109">
    <property type="entry name" value="HIS_KIN"/>
    <property type="match status" value="1"/>
</dbReference>
<dbReference type="GO" id="GO:0005524">
    <property type="term" value="F:ATP binding"/>
    <property type="evidence" value="ECO:0007669"/>
    <property type="project" value="UniProtKB-KW"/>
</dbReference>
<comment type="subcellular location">
    <subcellularLocation>
        <location evidence="2">Membrane</location>
    </subcellularLocation>
</comment>
<organism evidence="16 17">
    <name type="scientific">Aliikangiella coralliicola</name>
    <dbReference type="NCBI Taxonomy" id="2592383"/>
    <lineage>
        <taxon>Bacteria</taxon>
        <taxon>Pseudomonadati</taxon>
        <taxon>Pseudomonadota</taxon>
        <taxon>Gammaproteobacteria</taxon>
        <taxon>Oceanospirillales</taxon>
        <taxon>Pleioneaceae</taxon>
        <taxon>Aliikangiella</taxon>
    </lineage>
</organism>
<evidence type="ECO:0000256" key="9">
    <source>
        <dbReference type="ARBA" id="ARBA00022840"/>
    </source>
</evidence>
<evidence type="ECO:0000256" key="13">
    <source>
        <dbReference type="PROSITE-ProRule" id="PRU00169"/>
    </source>
</evidence>
<sequence length="1315" mass="148857">MQIEHRLLVIIPILVLLVAPAVSAQQKLRFHPAFSISSAVGASNVQDEEGFLWFGSVNSGLIRYDGTNVKQFLPEDGTVASEFVSEIYVDRRGQLWIATGNGLNRYDKQTNQFYHYIRDNEDPENSLANNQFLFYASTGILEDNRGYIWIGTSHGLSRYDPESDSFKSFWHNPDDENSLSGNTVSSLYLDNQNRLWIALREHGVTLLDLETYQFTRIQHNPEDPNSIPADDITSIVADKQQNLWLGTRANGLIKYNSTTKQYRRYNHKTTQGFPEMGIAKSYLTKSGALVLITYGKALGFIRFNPDTEQVENYRHKTGQRFSLASDTVSGYFEDSDGFGWIAFATGEVYRVEEEPFNFELYQHDPDDPNSLGTRAAFPIFEDSNGNTWIGTYGNGLDRLRVSENRFYHYKHIPGDPTTIPHDYPTGFIETSDGKFYVATFSGMSEFDPTTGKVVETFATNTSYYTILEDPDNADILWASGWDMGFHRFNRFTRQLKIYSADPNDPNSLTAPTAVNFIIDRTNSDVMWIATLGGGLEQFNKRNEVFTHYMVDENNPDSIRSNTVPDVLQDKENRIWVATEKGLSMLNKDQKSFTHFGRSHGFPTQSLLFIMEDNQGKLWIGSAAGLILFNPVSQKVERVFTETAGLHSTKFFPSSYGKGRDGRLWVSGYEGLNSFYPDKLKFNVKPPIVYLTELKSQGKNLSTETALERLKILELDWKHNQFEFEYVALNFINSVENRYQYKLEGYDDNWFDAGKIRHGRYVNLPGGKYKLRIRGANSDNVWSSPENQVFINISVQAAPWKSGWAYFIYIVSAFAFFWGTLKWRELKVYREKIRLQNLVEEKTLQLNREKEAAEAASLAKSTFLANMSHELRTPLNAILGFTELSQRAPKLPANVADYLNTVQHSGNHLLELINDVLDMAKVEAGKTSLAVVKFDLHHLLGIIEEMFSLRASAKGLKLIFEIDVPRYVQADERKLRQVLINLVSNAVKFTREGKIVLRATFYKNTEPRIHFEVEDTGVGIAESDKKALFEPFTQAEVGREEREGTGLGLAISAEFVCLMGGEIRVYSEVGKGTIFSFDIDVEETETGEIINAISNRRVVGLAEGQPSYRILIADDNPDNRKLLSSLLGDIGFEVKEANNGAEAVERWREWKPALIWMDMHMPVLNGYDATRMIKQTAQGRETVVIALTASAFEEERSVVLSAGCDDFIRKPFESGELFKTMASHLALEFRYEEIQAPMLETHKSLCPADLTCLSVEQLKALHAAALSGDVNGLERLSVEIKAQNQPLAESLNVLINQFEFEPILAATSPLIENIKT</sequence>
<dbReference type="GO" id="GO:0016020">
    <property type="term" value="C:membrane"/>
    <property type="evidence" value="ECO:0007669"/>
    <property type="project" value="UniProtKB-SubCell"/>
</dbReference>
<dbReference type="Gene3D" id="2.130.10.10">
    <property type="entry name" value="YVTN repeat-like/Quinoprotein amine dehydrogenase"/>
    <property type="match status" value="4"/>
</dbReference>
<gene>
    <name evidence="16" type="ORF">FLL46_25155</name>
</gene>
<keyword evidence="17" id="KW-1185">Reference proteome</keyword>
<dbReference type="Pfam" id="PF07495">
    <property type="entry name" value="Y_Y_Y"/>
    <property type="match status" value="1"/>
</dbReference>
<dbReference type="SUPFAM" id="SSF52172">
    <property type="entry name" value="CheY-like"/>
    <property type="match status" value="1"/>
</dbReference>
<feature type="domain" description="Response regulatory" evidence="15">
    <location>
        <begin position="1108"/>
        <end position="1224"/>
    </location>
</feature>
<evidence type="ECO:0000256" key="6">
    <source>
        <dbReference type="ARBA" id="ARBA00022692"/>
    </source>
</evidence>
<accession>A0A545TW66</accession>
<evidence type="ECO:0000313" key="16">
    <source>
        <dbReference type="EMBL" id="TQV81442.1"/>
    </source>
</evidence>
<dbReference type="InterPro" id="IPR036097">
    <property type="entry name" value="HisK_dim/P_sf"/>
</dbReference>
<keyword evidence="7" id="KW-0547">Nucleotide-binding</keyword>
<dbReference type="EC" id="2.7.13.3" evidence="3"/>
<feature type="domain" description="Histidine kinase" evidence="14">
    <location>
        <begin position="865"/>
        <end position="1082"/>
    </location>
</feature>
<evidence type="ECO:0000256" key="11">
    <source>
        <dbReference type="ARBA" id="ARBA00023012"/>
    </source>
</evidence>
<evidence type="ECO:0000256" key="1">
    <source>
        <dbReference type="ARBA" id="ARBA00000085"/>
    </source>
</evidence>
<evidence type="ECO:0000256" key="4">
    <source>
        <dbReference type="ARBA" id="ARBA00022553"/>
    </source>
</evidence>
<dbReference type="SUPFAM" id="SSF63829">
    <property type="entry name" value="Calcium-dependent phosphotriesterase"/>
    <property type="match status" value="2"/>
</dbReference>
<dbReference type="Gene3D" id="3.40.50.2300">
    <property type="match status" value="1"/>
</dbReference>
<dbReference type="PANTHER" id="PTHR43547">
    <property type="entry name" value="TWO-COMPONENT HISTIDINE KINASE"/>
    <property type="match status" value="1"/>
</dbReference>
<comment type="catalytic activity">
    <reaction evidence="1">
        <text>ATP + protein L-histidine = ADP + protein N-phospho-L-histidine.</text>
        <dbReference type="EC" id="2.7.13.3"/>
    </reaction>
</comment>
<feature type="modified residue" description="4-aspartylphosphate" evidence="13">
    <location>
        <position position="1157"/>
    </location>
</feature>
<dbReference type="Gene3D" id="2.60.40.10">
    <property type="entry name" value="Immunoglobulins"/>
    <property type="match status" value="1"/>
</dbReference>
<evidence type="ECO:0000256" key="10">
    <source>
        <dbReference type="ARBA" id="ARBA00022989"/>
    </source>
</evidence>
<evidence type="ECO:0000259" key="14">
    <source>
        <dbReference type="PROSITE" id="PS50109"/>
    </source>
</evidence>
<dbReference type="GO" id="GO:0000155">
    <property type="term" value="F:phosphorelay sensor kinase activity"/>
    <property type="evidence" value="ECO:0007669"/>
    <property type="project" value="InterPro"/>
</dbReference>
<evidence type="ECO:0000259" key="15">
    <source>
        <dbReference type="PROSITE" id="PS50110"/>
    </source>
</evidence>